<feature type="transmembrane region" description="Helical" evidence="1">
    <location>
        <begin position="12"/>
        <end position="29"/>
    </location>
</feature>
<dbReference type="AlphaFoldDB" id="A0A939H3Z3"/>
<dbReference type="Proteomes" id="UP000664218">
    <property type="component" value="Unassembled WGS sequence"/>
</dbReference>
<protein>
    <recommendedName>
        <fullName evidence="4">DUF5666 domain-containing protein</fullName>
    </recommendedName>
</protein>
<keyword evidence="3" id="KW-1185">Reference proteome</keyword>
<sequence>MLKSSNSKKYIILGLLIVIASIISLYQIFLKDESLLVFEGTIISMDTSGETATLLVDGRRLNQPENGGADTIISYLIDADTRVIADNAESNLDTLAVGNLVKIEGPDVLRTSYPAQADADRVILLREVSTDILIEGELMEISESASDGFTILVRGSVTGYGDSSEVYVRVPENAYQSHGPDQLFSEGSSVRILIDGPLAESYPMQGTASSIIQIEEN</sequence>
<keyword evidence="1" id="KW-1133">Transmembrane helix</keyword>
<keyword evidence="1" id="KW-0472">Membrane</keyword>
<evidence type="ECO:0008006" key="4">
    <source>
        <dbReference type="Google" id="ProtNLM"/>
    </source>
</evidence>
<reference evidence="2" key="1">
    <citation type="submission" date="2021-03" db="EMBL/GenBank/DDBJ databases">
        <title>Proteiniclasticum marinus sp. nov., isolated from tidal flat sediment.</title>
        <authorList>
            <person name="Namirimu T."/>
            <person name="Yang J.-A."/>
            <person name="Yang S.-H."/>
            <person name="Kim Y.-J."/>
            <person name="Kwon K.K."/>
        </authorList>
    </citation>
    <scope>NUCLEOTIDE SEQUENCE</scope>
    <source>
        <strain evidence="2">SCR006</strain>
    </source>
</reference>
<accession>A0A939H3Z3</accession>
<organism evidence="2 3">
    <name type="scientific">Proteiniclasticum aestuarii</name>
    <dbReference type="NCBI Taxonomy" id="2817862"/>
    <lineage>
        <taxon>Bacteria</taxon>
        <taxon>Bacillati</taxon>
        <taxon>Bacillota</taxon>
        <taxon>Clostridia</taxon>
        <taxon>Eubacteriales</taxon>
        <taxon>Clostridiaceae</taxon>
        <taxon>Proteiniclasticum</taxon>
    </lineage>
</organism>
<dbReference type="RefSeq" id="WP_207598239.1">
    <property type="nucleotide sequence ID" value="NZ_JAFNJU010000001.1"/>
</dbReference>
<evidence type="ECO:0000313" key="3">
    <source>
        <dbReference type="Proteomes" id="UP000664218"/>
    </source>
</evidence>
<evidence type="ECO:0000313" key="2">
    <source>
        <dbReference type="EMBL" id="MBO1263732.1"/>
    </source>
</evidence>
<comment type="caution">
    <text evidence="2">The sequence shown here is derived from an EMBL/GenBank/DDBJ whole genome shotgun (WGS) entry which is preliminary data.</text>
</comment>
<gene>
    <name evidence="2" type="ORF">J3A84_01575</name>
</gene>
<proteinExistence type="predicted"/>
<evidence type="ECO:0000256" key="1">
    <source>
        <dbReference type="SAM" id="Phobius"/>
    </source>
</evidence>
<name>A0A939H3Z3_9CLOT</name>
<keyword evidence="1" id="KW-0812">Transmembrane</keyword>
<dbReference type="EMBL" id="JAFNJU010000001">
    <property type="protein sequence ID" value="MBO1263732.1"/>
    <property type="molecule type" value="Genomic_DNA"/>
</dbReference>